<dbReference type="Gene3D" id="2.40.70.10">
    <property type="entry name" value="Acid Proteases"/>
    <property type="match status" value="2"/>
</dbReference>
<sequence length="460" mass="50391">MKSIQFVLLASFLLTATAEPIHRIPLYRKRSSQSEFISAAASSLKNGMMGGIVQIGNPPQNFTLAFDTSSGFTWVRGTSCLGENCLHRMAYDPKNSTTAISMNHKFIMDYGQGIAFTDIYLDTLRYAGLSVKMPFGSAYCMKNFDQGFDGFIGLGRNVNLTAKGIVYAKRDIPASGFVPTAYQQGSGLGSSQFGMYTVNVGPGFTQDVESSSQIDTVTANNNKNNNNTTTNASTASSKNPNETPNTGSTTSASGVSSGVASGGWGMLSKRTYNNEPAGYLVLGGIDVDAIQGKLYYVKAYEDNGSGNWAVPVHQAKFIHDLYFTVEKHSKAVLSTSTDVIGLPNKQADEFKKRWYAVYDEPDNTYLIPCCLMNKLTSFQIQLGSLTVTLPPHYWSHPRDTETCCEMCRTHIGRSDSDQDYVLGYSFTNAFYAQFEDDKNRIGLAIKKHHKHDGLELCDDA</sequence>
<feature type="compositionally biased region" description="Low complexity" evidence="2">
    <location>
        <begin position="246"/>
        <end position="255"/>
    </location>
</feature>
<feature type="signal peptide" evidence="3">
    <location>
        <begin position="1"/>
        <end position="18"/>
    </location>
</feature>
<evidence type="ECO:0000256" key="3">
    <source>
        <dbReference type="SAM" id="SignalP"/>
    </source>
</evidence>
<feature type="region of interest" description="Disordered" evidence="2">
    <location>
        <begin position="217"/>
        <end position="255"/>
    </location>
</feature>
<comment type="caution">
    <text evidence="5">The sequence shown here is derived from an EMBL/GenBank/DDBJ whole genome shotgun (WGS) entry which is preliminary data.</text>
</comment>
<dbReference type="PROSITE" id="PS51767">
    <property type="entry name" value="PEPTIDASE_A1"/>
    <property type="match status" value="1"/>
</dbReference>
<name>A0A9P6Y2A3_RHIOR</name>
<comment type="similarity">
    <text evidence="1">Belongs to the peptidase A1 family.</text>
</comment>
<evidence type="ECO:0000313" key="5">
    <source>
        <dbReference type="EMBL" id="KAG1537779.1"/>
    </source>
</evidence>
<dbReference type="InterPro" id="IPR021109">
    <property type="entry name" value="Peptidase_aspartic_dom_sf"/>
</dbReference>
<evidence type="ECO:0000256" key="1">
    <source>
        <dbReference type="ARBA" id="ARBA00007447"/>
    </source>
</evidence>
<dbReference type="EMBL" id="JAANIT010002033">
    <property type="protein sequence ID" value="KAG1537779.1"/>
    <property type="molecule type" value="Genomic_DNA"/>
</dbReference>
<reference evidence="5" key="1">
    <citation type="journal article" date="2020" name="Microb. Genom.">
        <title>Genetic diversity of clinical and environmental Mucorales isolates obtained from an investigation of mucormycosis cases among solid organ transplant recipients.</title>
        <authorList>
            <person name="Nguyen M.H."/>
            <person name="Kaul D."/>
            <person name="Muto C."/>
            <person name="Cheng S.J."/>
            <person name="Richter R.A."/>
            <person name="Bruno V.M."/>
            <person name="Liu G."/>
            <person name="Beyhan S."/>
            <person name="Sundermann A.J."/>
            <person name="Mounaud S."/>
            <person name="Pasculle A.W."/>
            <person name="Nierman W.C."/>
            <person name="Driscoll E."/>
            <person name="Cumbie R."/>
            <person name="Clancy C.J."/>
            <person name="Dupont C.L."/>
        </authorList>
    </citation>
    <scope>NUCLEOTIDE SEQUENCE</scope>
    <source>
        <strain evidence="5">GL16</strain>
    </source>
</reference>
<keyword evidence="3" id="KW-0732">Signal</keyword>
<evidence type="ECO:0000259" key="4">
    <source>
        <dbReference type="PROSITE" id="PS51767"/>
    </source>
</evidence>
<feature type="compositionally biased region" description="Low complexity" evidence="2">
    <location>
        <begin position="218"/>
        <end position="239"/>
    </location>
</feature>
<dbReference type="AlphaFoldDB" id="A0A9P6Y2A3"/>
<dbReference type="OMA" id="CLMEYLT"/>
<dbReference type="PANTHER" id="PTHR47966">
    <property type="entry name" value="BETA-SITE APP-CLEAVING ENZYME, ISOFORM A-RELATED"/>
    <property type="match status" value="1"/>
</dbReference>
<dbReference type="InterPro" id="IPR034164">
    <property type="entry name" value="Pepsin-like_dom"/>
</dbReference>
<dbReference type="GO" id="GO:0004190">
    <property type="term" value="F:aspartic-type endopeptidase activity"/>
    <property type="evidence" value="ECO:0007669"/>
    <property type="project" value="InterPro"/>
</dbReference>
<gene>
    <name evidence="5" type="ORF">G6F51_010166</name>
</gene>
<dbReference type="PRINTS" id="PR00792">
    <property type="entry name" value="PEPSIN"/>
</dbReference>
<dbReference type="InterPro" id="IPR033121">
    <property type="entry name" value="PEPTIDASE_A1"/>
</dbReference>
<accession>A0A9P6Y2A3</accession>
<dbReference type="GO" id="GO:0006508">
    <property type="term" value="P:proteolysis"/>
    <property type="evidence" value="ECO:0007669"/>
    <property type="project" value="InterPro"/>
</dbReference>
<evidence type="ECO:0000313" key="6">
    <source>
        <dbReference type="Proteomes" id="UP000717996"/>
    </source>
</evidence>
<organism evidence="5 6">
    <name type="scientific">Rhizopus oryzae</name>
    <name type="common">Mucormycosis agent</name>
    <name type="synonym">Rhizopus arrhizus var. delemar</name>
    <dbReference type="NCBI Taxonomy" id="64495"/>
    <lineage>
        <taxon>Eukaryota</taxon>
        <taxon>Fungi</taxon>
        <taxon>Fungi incertae sedis</taxon>
        <taxon>Mucoromycota</taxon>
        <taxon>Mucoromycotina</taxon>
        <taxon>Mucoromycetes</taxon>
        <taxon>Mucorales</taxon>
        <taxon>Mucorineae</taxon>
        <taxon>Rhizopodaceae</taxon>
        <taxon>Rhizopus</taxon>
    </lineage>
</organism>
<dbReference type="OrthoDB" id="2747330at2759"/>
<dbReference type="PANTHER" id="PTHR47966:SF51">
    <property type="entry name" value="BETA-SITE APP-CLEAVING ENZYME, ISOFORM A-RELATED"/>
    <property type="match status" value="1"/>
</dbReference>
<feature type="chain" id="PRO_5040504564" description="Peptidase A1 domain-containing protein" evidence="3">
    <location>
        <begin position="19"/>
        <end position="460"/>
    </location>
</feature>
<evidence type="ECO:0000256" key="2">
    <source>
        <dbReference type="SAM" id="MobiDB-lite"/>
    </source>
</evidence>
<dbReference type="Pfam" id="PF00026">
    <property type="entry name" value="Asp"/>
    <property type="match status" value="2"/>
</dbReference>
<dbReference type="InterPro" id="IPR001461">
    <property type="entry name" value="Aspartic_peptidase_A1"/>
</dbReference>
<dbReference type="Proteomes" id="UP000717996">
    <property type="component" value="Unassembled WGS sequence"/>
</dbReference>
<protein>
    <recommendedName>
        <fullName evidence="4">Peptidase A1 domain-containing protein</fullName>
    </recommendedName>
</protein>
<proteinExistence type="inferred from homology"/>
<dbReference type="CDD" id="cd05471">
    <property type="entry name" value="pepsin_like"/>
    <property type="match status" value="1"/>
</dbReference>
<feature type="domain" description="Peptidase A1" evidence="4">
    <location>
        <begin position="49"/>
        <end position="444"/>
    </location>
</feature>
<dbReference type="SUPFAM" id="SSF50630">
    <property type="entry name" value="Acid proteases"/>
    <property type="match status" value="1"/>
</dbReference>